<dbReference type="NCBIfam" id="TIGR00180">
    <property type="entry name" value="parB_part"/>
    <property type="match status" value="1"/>
</dbReference>
<gene>
    <name evidence="5" type="ORF">BJG93_33210</name>
</gene>
<feature type="compositionally biased region" description="Basic and acidic residues" evidence="3">
    <location>
        <begin position="1"/>
        <end position="31"/>
    </location>
</feature>
<proteinExistence type="inferred from homology"/>
<keyword evidence="2" id="KW-0238">DNA-binding</keyword>
<sequence length="328" mass="36272">MSNLRERMMSKTADVRAAKDIQLDQQHEKPTSPRTAPGMAGALAQAQQRIVELEKAGTASDVKVSEIVPNPWQPRKVFNEAKLTQLAESIREAGLVQPIIVRRAAHGHQLVAGERRWRAHKMIDKETIKAVIIDLSDEEMAMLALVENIVRDDLSDYEIARSIRSTEKEFPNRKRMAEALGFSRSELYRFLAFADLPDFVIKDLDVQPRLLGATAAEGLVSILRDKDAKAFDVARQMWARVVAGDLDQLKLAKAIKQAIQSGDDGSRGVSDRSIEKIFAGKNQAGSITKDAVGFTVKIRAGMLTAEKEKQIRRLISELFSPSSGGSAD</sequence>
<dbReference type="InterPro" id="IPR003115">
    <property type="entry name" value="ParB_N"/>
</dbReference>
<dbReference type="SUPFAM" id="SSF109709">
    <property type="entry name" value="KorB DNA-binding domain-like"/>
    <property type="match status" value="1"/>
</dbReference>
<reference evidence="5" key="1">
    <citation type="submission" date="2016-09" db="EMBL/GenBank/DDBJ databases">
        <title>The Complete Genome of Burkholderia sprentiae wsm5005.</title>
        <authorList>
            <person name="De Meyer S."/>
            <person name="Wang P."/>
            <person name="Terpolilli J."/>
        </authorList>
    </citation>
    <scope>NUCLEOTIDE SEQUENCE [LARGE SCALE GENOMIC DNA]</scope>
    <source>
        <strain evidence="5">WSM5005</strain>
        <plasmid evidence="5">pl2WSM5005</plasmid>
    </source>
</reference>
<evidence type="ECO:0000256" key="1">
    <source>
        <dbReference type="ARBA" id="ARBA00006295"/>
    </source>
</evidence>
<dbReference type="PANTHER" id="PTHR33375:SF1">
    <property type="entry name" value="CHROMOSOME-PARTITIONING PROTEIN PARB-RELATED"/>
    <property type="match status" value="1"/>
</dbReference>
<dbReference type="GO" id="GO:0007059">
    <property type="term" value="P:chromosome segregation"/>
    <property type="evidence" value="ECO:0007669"/>
    <property type="project" value="TreeGrafter"/>
</dbReference>
<dbReference type="Proteomes" id="UP000179860">
    <property type="component" value="Plasmid pl2WSM5005"/>
</dbReference>
<dbReference type="PANTHER" id="PTHR33375">
    <property type="entry name" value="CHROMOSOME-PARTITIONING PROTEIN PARB-RELATED"/>
    <property type="match status" value="1"/>
</dbReference>
<dbReference type="GO" id="GO:0003677">
    <property type="term" value="F:DNA binding"/>
    <property type="evidence" value="ECO:0007669"/>
    <property type="project" value="UniProtKB-KW"/>
</dbReference>
<dbReference type="SMART" id="SM00470">
    <property type="entry name" value="ParB"/>
    <property type="match status" value="1"/>
</dbReference>
<evidence type="ECO:0000259" key="4">
    <source>
        <dbReference type="SMART" id="SM00470"/>
    </source>
</evidence>
<protein>
    <submittedName>
        <fullName evidence="5">ParB/RepB/Spo0J family partition protein</fullName>
    </submittedName>
</protein>
<dbReference type="Gene3D" id="3.90.1530.10">
    <property type="entry name" value="Conserved hypothetical protein from pyrococcus furiosus pfu- 392566-001, ParB domain"/>
    <property type="match status" value="1"/>
</dbReference>
<dbReference type="AlphaFoldDB" id="A0A1I9YWP1"/>
<organism evidence="5 6">
    <name type="scientific">Paraburkholderia sprentiae WSM5005</name>
    <dbReference type="NCBI Taxonomy" id="754502"/>
    <lineage>
        <taxon>Bacteria</taxon>
        <taxon>Pseudomonadati</taxon>
        <taxon>Pseudomonadota</taxon>
        <taxon>Betaproteobacteria</taxon>
        <taxon>Burkholderiales</taxon>
        <taxon>Burkholderiaceae</taxon>
        <taxon>Paraburkholderia</taxon>
    </lineage>
</organism>
<evidence type="ECO:0000313" key="5">
    <source>
        <dbReference type="EMBL" id="APA90636.1"/>
    </source>
</evidence>
<dbReference type="InterPro" id="IPR004437">
    <property type="entry name" value="ParB/RepB/Spo0J"/>
</dbReference>
<dbReference type="FunFam" id="3.90.1530.30:FF:000001">
    <property type="entry name" value="Chromosome partitioning protein ParB"/>
    <property type="match status" value="1"/>
</dbReference>
<evidence type="ECO:0000256" key="2">
    <source>
        <dbReference type="ARBA" id="ARBA00023125"/>
    </source>
</evidence>
<dbReference type="InterPro" id="IPR050336">
    <property type="entry name" value="Chromosome_partition/occlusion"/>
</dbReference>
<keyword evidence="6" id="KW-1185">Reference proteome</keyword>
<dbReference type="OrthoDB" id="8702972at2"/>
<dbReference type="Gene3D" id="1.10.10.2830">
    <property type="match status" value="1"/>
</dbReference>
<dbReference type="SUPFAM" id="SSF110849">
    <property type="entry name" value="ParB/Sulfiredoxin"/>
    <property type="match status" value="1"/>
</dbReference>
<dbReference type="KEGG" id="pspw:BJG93_33210"/>
<feature type="region of interest" description="Disordered" evidence="3">
    <location>
        <begin position="1"/>
        <end position="43"/>
    </location>
</feature>
<dbReference type="RefSeq" id="WP_027196625.1">
    <property type="nucleotide sequence ID" value="NZ_CP017565.2"/>
</dbReference>
<name>A0A1I9YWP1_9BURK</name>
<accession>A0A1I9YWP1</accession>
<keyword evidence="5" id="KW-0614">Plasmid</keyword>
<dbReference type="Pfam" id="PF02195">
    <property type="entry name" value="ParB_N"/>
    <property type="match status" value="1"/>
</dbReference>
<dbReference type="CDD" id="cd16393">
    <property type="entry name" value="SPO0J_N"/>
    <property type="match status" value="1"/>
</dbReference>
<dbReference type="InterPro" id="IPR036086">
    <property type="entry name" value="ParB/Sulfiredoxin_sf"/>
</dbReference>
<dbReference type="EMBL" id="CP017565">
    <property type="protein sequence ID" value="APA90636.1"/>
    <property type="molecule type" value="Genomic_DNA"/>
</dbReference>
<comment type="similarity">
    <text evidence="1">Belongs to the ParB family.</text>
</comment>
<evidence type="ECO:0000313" key="6">
    <source>
        <dbReference type="Proteomes" id="UP000179860"/>
    </source>
</evidence>
<reference evidence="5" key="2">
    <citation type="submission" date="2021-06" db="EMBL/GenBank/DDBJ databases">
        <authorList>
            <person name="Rogers T.H."/>
            <person name="Ramsay J.P."/>
            <person name="Wang P."/>
            <person name="Terpolilli J."/>
        </authorList>
    </citation>
    <scope>NUCLEOTIDE SEQUENCE</scope>
    <source>
        <strain evidence="5">WSM5005</strain>
        <plasmid evidence="5">pl2WSM5005</plasmid>
    </source>
</reference>
<evidence type="ECO:0000256" key="3">
    <source>
        <dbReference type="SAM" id="MobiDB-lite"/>
    </source>
</evidence>
<geneLocation type="plasmid" evidence="5 6">
    <name>pl2WSM5005</name>
</geneLocation>
<feature type="domain" description="ParB-like N-terminal" evidence="4">
    <location>
        <begin position="60"/>
        <end position="149"/>
    </location>
</feature>
<dbReference type="GO" id="GO:0005694">
    <property type="term" value="C:chromosome"/>
    <property type="evidence" value="ECO:0007669"/>
    <property type="project" value="TreeGrafter"/>
</dbReference>